<keyword evidence="1" id="KW-0732">Signal</keyword>
<name>A0A3E3E353_9FIRM</name>
<gene>
    <name evidence="2" type="ORF">DXB93_19275</name>
</gene>
<feature type="signal peptide" evidence="1">
    <location>
        <begin position="1"/>
        <end position="22"/>
    </location>
</feature>
<evidence type="ECO:0008006" key="4">
    <source>
        <dbReference type="Google" id="ProtNLM"/>
    </source>
</evidence>
<protein>
    <recommendedName>
        <fullName evidence="4">DUF5626 domain-containing protein</fullName>
    </recommendedName>
</protein>
<organism evidence="2 3">
    <name type="scientific">Thomasclavelia ramosa</name>
    <dbReference type="NCBI Taxonomy" id="1547"/>
    <lineage>
        <taxon>Bacteria</taxon>
        <taxon>Bacillati</taxon>
        <taxon>Bacillota</taxon>
        <taxon>Erysipelotrichia</taxon>
        <taxon>Erysipelotrichales</taxon>
        <taxon>Coprobacillaceae</taxon>
        <taxon>Thomasclavelia</taxon>
    </lineage>
</organism>
<accession>A0A3E3E353</accession>
<dbReference type="GeneID" id="64196298"/>
<evidence type="ECO:0000313" key="2">
    <source>
        <dbReference type="EMBL" id="RGD75991.1"/>
    </source>
</evidence>
<proteinExistence type="predicted"/>
<dbReference type="RefSeq" id="WP_117582757.1">
    <property type="nucleotide sequence ID" value="NZ_BAABXX010000001.1"/>
</dbReference>
<dbReference type="EMBL" id="QUSL01000087">
    <property type="protein sequence ID" value="RGD75991.1"/>
    <property type="molecule type" value="Genomic_DNA"/>
</dbReference>
<evidence type="ECO:0000313" key="3">
    <source>
        <dbReference type="Proteomes" id="UP000261032"/>
    </source>
</evidence>
<feature type="chain" id="PRO_5017798872" description="DUF5626 domain-containing protein" evidence="1">
    <location>
        <begin position="23"/>
        <end position="153"/>
    </location>
</feature>
<sequence length="153" mass="16658">MKKIFASFLTVLTLLGTTPVFALNEESNTQIVERFEDGSYIEVTIEEIPTLTRSNTKKGNKTTYYKNTYDVILWSVKTSGTFTYNGSTAKCTAASVDTQCPAINWKLSNIRSSKSGASAYGYATAKSYNGLGMVLQTINETVKLTCSPSGTLS</sequence>
<comment type="caution">
    <text evidence="2">The sequence shown here is derived from an EMBL/GenBank/DDBJ whole genome shotgun (WGS) entry which is preliminary data.</text>
</comment>
<evidence type="ECO:0000256" key="1">
    <source>
        <dbReference type="SAM" id="SignalP"/>
    </source>
</evidence>
<dbReference type="Proteomes" id="UP000261032">
    <property type="component" value="Unassembled WGS sequence"/>
</dbReference>
<reference evidence="2 3" key="1">
    <citation type="submission" date="2018-08" db="EMBL/GenBank/DDBJ databases">
        <title>A genome reference for cultivated species of the human gut microbiota.</title>
        <authorList>
            <person name="Zou Y."/>
            <person name="Xue W."/>
            <person name="Luo G."/>
        </authorList>
    </citation>
    <scope>NUCLEOTIDE SEQUENCE [LARGE SCALE GENOMIC DNA]</scope>
    <source>
        <strain evidence="2 3">OM06-4</strain>
    </source>
</reference>
<dbReference type="AlphaFoldDB" id="A0A3E3E353"/>